<gene>
    <name evidence="2" type="ordered locus">STAUR_2508</name>
</gene>
<keyword evidence="3" id="KW-1185">Reference proteome</keyword>
<dbReference type="KEGG" id="sur:STAUR_2508"/>
<evidence type="ECO:0000313" key="2">
    <source>
        <dbReference type="EMBL" id="ADO70312.1"/>
    </source>
</evidence>
<dbReference type="STRING" id="378806.STAUR_2508"/>
<dbReference type="eggNOG" id="COG1479">
    <property type="taxonomic scope" value="Bacteria"/>
</dbReference>
<accession>E3FHP0</accession>
<evidence type="ECO:0000313" key="3">
    <source>
        <dbReference type="Proteomes" id="UP000001351"/>
    </source>
</evidence>
<dbReference type="Pfam" id="PF03235">
    <property type="entry name" value="GmrSD_N"/>
    <property type="match status" value="1"/>
</dbReference>
<dbReference type="RefSeq" id="WP_013375279.1">
    <property type="nucleotide sequence ID" value="NC_014623.1"/>
</dbReference>
<protein>
    <submittedName>
        <fullName evidence="2">Conserved uncharacterized protein</fullName>
    </submittedName>
</protein>
<dbReference type="InterPro" id="IPR004919">
    <property type="entry name" value="GmrSD_N"/>
</dbReference>
<proteinExistence type="predicted"/>
<dbReference type="PANTHER" id="PTHR37292:SF2">
    <property type="entry name" value="DUF262 DOMAIN-CONTAINING PROTEIN"/>
    <property type="match status" value="1"/>
</dbReference>
<name>E3FHP0_STIAD</name>
<sequence>MKIYDEGSEPLHELLKGSSSDQGATLLVPDLQRPYVWTPSQVTLLVDSLLRGWPFGTLLLWKVHKEDLARIPSRPFWRVADRTGEFGDEQVSKSNPPAEFRMVLDGQQRLQSLLLAFGGDSWGFRLLDQEWSTVLDAERPRGRNARRHWSMGHLCLDVWSFRDRVKSAGGVANVDFRDVLSWVVQSPTEGRSTLKRPVNYKHPIASTHDAENKGRFIRLSRLWDLASTQAGLFEKYFRDKLKPLLELHDVPKDVIDDVLEPLAELVVTLVGIKLSKVSYLQLAPFNAEVFSQDLYNDAIVNIFTRLNTAGRALTRQEITFAWIKTGWDASKTGNRTAGRCFEELSEALAEEKVNIDIDALVGSVSAMWSVLHGDGALLTATDLLRGEKVRPMAQDLVNSWETVSTNAIEGAKLVDDRSFHFGTHYRSLNVLTLLLAWRLLGRQWLATHPLSVLAKDGFEKALDAAFGNNCDRWILMSQWSGRWGKSTDKALADYVKDLAADWTKISSLSAPDDVIAVLKARMEAWNGALQAESSKYIDDLAVLTRDRVHDYYLPLWLWHRIDTQRWKASAISLRESKRGSLSFDVDHVVAVKLWETLPGAQPQVDPEDDSALSADDLSTTMNALGNCCLLEKSFNIAKGAEPLGAFLQRVHDFKTGTLKVDDWTKELGIDPTLVDPTGKPTADVRVVVEARTTAMKSELKEYLAGTRQRADV</sequence>
<dbReference type="OrthoDB" id="9798761at2"/>
<reference evidence="2 3" key="1">
    <citation type="journal article" date="2011" name="Mol. Biol. Evol.">
        <title>Comparative genomic analysis of fruiting body formation in Myxococcales.</title>
        <authorList>
            <person name="Huntley S."/>
            <person name="Hamann N."/>
            <person name="Wegener-Feldbrugge S."/>
            <person name="Treuner-Lange A."/>
            <person name="Kube M."/>
            <person name="Reinhardt R."/>
            <person name="Klages S."/>
            <person name="Muller R."/>
            <person name="Ronning C.M."/>
            <person name="Nierman W.C."/>
            <person name="Sogaard-Andersen L."/>
        </authorList>
    </citation>
    <scope>NUCLEOTIDE SEQUENCE [LARGE SCALE GENOMIC DNA]</scope>
    <source>
        <strain evidence="2 3">DW4/3-1</strain>
    </source>
</reference>
<organism evidence="2 3">
    <name type="scientific">Stigmatella aurantiaca (strain DW4/3-1)</name>
    <dbReference type="NCBI Taxonomy" id="378806"/>
    <lineage>
        <taxon>Bacteria</taxon>
        <taxon>Pseudomonadati</taxon>
        <taxon>Myxococcota</taxon>
        <taxon>Myxococcia</taxon>
        <taxon>Myxococcales</taxon>
        <taxon>Cystobacterineae</taxon>
        <taxon>Archangiaceae</taxon>
        <taxon>Stigmatella</taxon>
    </lineage>
</organism>
<dbReference type="Proteomes" id="UP000001351">
    <property type="component" value="Chromosome"/>
</dbReference>
<dbReference type="EMBL" id="CP002271">
    <property type="protein sequence ID" value="ADO70312.1"/>
    <property type="molecule type" value="Genomic_DNA"/>
</dbReference>
<evidence type="ECO:0000259" key="1">
    <source>
        <dbReference type="Pfam" id="PF03235"/>
    </source>
</evidence>
<dbReference type="HOGENOM" id="CLU_387764_0_0_7"/>
<dbReference type="PANTHER" id="PTHR37292">
    <property type="entry name" value="VNG6097C"/>
    <property type="match status" value="1"/>
</dbReference>
<dbReference type="AlphaFoldDB" id="E3FHP0"/>
<feature type="domain" description="GmrSD restriction endonucleases N-terminal" evidence="1">
    <location>
        <begin position="13"/>
        <end position="323"/>
    </location>
</feature>